<feature type="region of interest" description="Disordered" evidence="1">
    <location>
        <begin position="1"/>
        <end position="32"/>
    </location>
</feature>
<reference evidence="2" key="1">
    <citation type="submission" date="2020-02" db="EMBL/GenBank/DDBJ databases">
        <authorList>
            <person name="Meier V. D."/>
        </authorList>
    </citation>
    <scope>NUCLEOTIDE SEQUENCE</scope>
    <source>
        <strain evidence="2">AVDCRST_MAG82</strain>
    </source>
</reference>
<dbReference type="AlphaFoldDB" id="A0A6J4PK94"/>
<evidence type="ECO:0000256" key="1">
    <source>
        <dbReference type="SAM" id="MobiDB-lite"/>
    </source>
</evidence>
<name>A0A6J4PK94_9ACTN</name>
<evidence type="ECO:0000313" key="2">
    <source>
        <dbReference type="EMBL" id="CAA9417761.1"/>
    </source>
</evidence>
<sequence length="248" mass="28667">AYAAPSRNTTVPDPRLRRLPTRRAFRRPPPQRTGREYRLVRLDLPDSPALCHSALPVPWPPPGHALPARALPLRLRHRVLRRRDRLPLRPLLLRRTPRTQDRRSGPFPPSTLLRAARRRRRGGCVGRPVAPPPHHPGHLPTRLDGRRSRPRRHLSGLLGVARGRPLLRRATEQLRRMADLRRRRHSPDPRHRSVVRNPKTRPDRQRGDRHLLLDGRRRLLGPGHPRPARSRTPRVPPPTPRPSPSDEI</sequence>
<organism evidence="2">
    <name type="scientific">uncultured Rubrobacteraceae bacterium</name>
    <dbReference type="NCBI Taxonomy" id="349277"/>
    <lineage>
        <taxon>Bacteria</taxon>
        <taxon>Bacillati</taxon>
        <taxon>Actinomycetota</taxon>
        <taxon>Rubrobacteria</taxon>
        <taxon>Rubrobacterales</taxon>
        <taxon>Rubrobacteraceae</taxon>
        <taxon>environmental samples</taxon>
    </lineage>
</organism>
<feature type="non-terminal residue" evidence="2">
    <location>
        <position position="248"/>
    </location>
</feature>
<gene>
    <name evidence="2" type="ORF">AVDCRST_MAG82-1219</name>
</gene>
<feature type="non-terminal residue" evidence="2">
    <location>
        <position position="1"/>
    </location>
</feature>
<dbReference type="EMBL" id="CADCVA010000165">
    <property type="protein sequence ID" value="CAA9417761.1"/>
    <property type="molecule type" value="Genomic_DNA"/>
</dbReference>
<accession>A0A6J4PK94</accession>
<feature type="compositionally biased region" description="Basic and acidic residues" evidence="1">
    <location>
        <begin position="178"/>
        <end position="191"/>
    </location>
</feature>
<feature type="compositionally biased region" description="Basic and acidic residues" evidence="1">
    <location>
        <begin position="200"/>
        <end position="217"/>
    </location>
</feature>
<feature type="region of interest" description="Disordered" evidence="1">
    <location>
        <begin position="96"/>
        <end position="160"/>
    </location>
</feature>
<feature type="compositionally biased region" description="Pro residues" evidence="1">
    <location>
        <begin position="234"/>
        <end position="248"/>
    </location>
</feature>
<feature type="compositionally biased region" description="Basic residues" evidence="1">
    <location>
        <begin position="17"/>
        <end position="26"/>
    </location>
</feature>
<feature type="region of interest" description="Disordered" evidence="1">
    <location>
        <begin position="178"/>
        <end position="248"/>
    </location>
</feature>
<proteinExistence type="predicted"/>
<protein>
    <submittedName>
        <fullName evidence="2">Carotenoid biosynthesis protein</fullName>
    </submittedName>
</protein>